<reference evidence="2" key="1">
    <citation type="submission" date="2016-02" db="EMBL/GenBank/DDBJ databases">
        <authorList>
            <person name="Schultz-Johansen M."/>
            <person name="Glaring M.A."/>
            <person name="Bech P.K."/>
            <person name="Stougaard P."/>
        </authorList>
    </citation>
    <scope>NUCLEOTIDE SEQUENCE [LARGE SCALE GENOMIC DNA]</scope>
    <source>
        <strain evidence="2">S66</strain>
    </source>
</reference>
<proteinExistence type="predicted"/>
<protein>
    <submittedName>
        <fullName evidence="1">Uncharacterized protein</fullName>
    </submittedName>
</protein>
<accession>A0A136A6W5</accession>
<evidence type="ECO:0000313" key="2">
    <source>
        <dbReference type="Proteomes" id="UP000070299"/>
    </source>
</evidence>
<dbReference type="Proteomes" id="UP000070299">
    <property type="component" value="Unassembled WGS sequence"/>
</dbReference>
<dbReference type="RefSeq" id="WP_068370851.1">
    <property type="nucleotide sequence ID" value="NZ_LSNE01000001.1"/>
</dbReference>
<sequence length="71" mass="8426">MNSHHAFNLQHPNTYKWPAEELTETMSTEMSIMEFRIQIAVLNKRLDKLNKIVQQTLNIKQQEKLIELMAD</sequence>
<organism evidence="1 2">
    <name type="scientific">Paraglaciecola hydrolytica</name>
    <dbReference type="NCBI Taxonomy" id="1799789"/>
    <lineage>
        <taxon>Bacteria</taxon>
        <taxon>Pseudomonadati</taxon>
        <taxon>Pseudomonadota</taxon>
        <taxon>Gammaproteobacteria</taxon>
        <taxon>Alteromonadales</taxon>
        <taxon>Alteromonadaceae</taxon>
        <taxon>Paraglaciecola</taxon>
    </lineage>
</organism>
<name>A0A136A6W5_9ALTE</name>
<evidence type="ECO:0000313" key="1">
    <source>
        <dbReference type="EMBL" id="KXI30961.1"/>
    </source>
</evidence>
<dbReference type="STRING" id="1799789.AX660_00405"/>
<comment type="caution">
    <text evidence="1">The sequence shown here is derived from an EMBL/GenBank/DDBJ whole genome shotgun (WGS) entry which is preliminary data.</text>
</comment>
<keyword evidence="2" id="KW-1185">Reference proteome</keyword>
<gene>
    <name evidence="1" type="ORF">AX660_00405</name>
</gene>
<dbReference type="EMBL" id="LSNE01000001">
    <property type="protein sequence ID" value="KXI30961.1"/>
    <property type="molecule type" value="Genomic_DNA"/>
</dbReference>
<dbReference type="AlphaFoldDB" id="A0A136A6W5"/>